<gene>
    <name evidence="1" type="ORF">SAMN04488503_0584</name>
</gene>
<dbReference type="InterPro" id="IPR002591">
    <property type="entry name" value="Phosphodiest/P_Trfase"/>
</dbReference>
<dbReference type="Gene3D" id="3.40.720.10">
    <property type="entry name" value="Alkaline Phosphatase, subunit A"/>
    <property type="match status" value="1"/>
</dbReference>
<dbReference type="SUPFAM" id="SSF53649">
    <property type="entry name" value="Alkaline phosphatase-like"/>
    <property type="match status" value="1"/>
</dbReference>
<accession>A0A238Y217</accession>
<dbReference type="AlphaFoldDB" id="A0A238Y217"/>
<sequence>MSSSARPRLVVLGLDGLPLALARALGPELPNLARLLPHARAIESELPELSPVNWTSFFTAEGPGVHGVHGFTVLDPQAYTLRIANFADVRTPTIFERLGRAGLVSRVLNLPNMAPATPLKGMLVAGFVAESLRQAVFPPFLLGPLTAAGYVVEGDTTRGAFDPEHLLGQLRLSLSGRRAALDLLWPDLAWDLFVCVLTETDRLFHFLFPAVEDAAHPLHGDCLAFLRQWDQAIGEVLDRFDALPEPKRLVSFADHGFCRLEAEADLNRVLFEAGFLKYARPPRDEWDAGVIGEETLAFAMDPGRIVLHRRGRFARGRVGDADAPALLADLRAVLRGLSWRGRTVMEQVLDGPELYGTTHAPDLVCVPQPGVDLKARFDRAEIFGHFGRQGMHSPQDVFFADTRDDGRPARLRDTGRLVLEHFGLCDTQDKRSTIIL</sequence>
<protein>
    <submittedName>
        <fullName evidence="1">Predicted phosphohydrolase or phosphomutase, AlkP superfamily</fullName>
    </submittedName>
</protein>
<keyword evidence="2" id="KW-1185">Reference proteome</keyword>
<dbReference type="Pfam" id="PF01663">
    <property type="entry name" value="Phosphodiest"/>
    <property type="match status" value="1"/>
</dbReference>
<dbReference type="OrthoDB" id="9771966at2"/>
<dbReference type="InterPro" id="IPR017850">
    <property type="entry name" value="Alkaline_phosphatase_core_sf"/>
</dbReference>
<evidence type="ECO:0000313" key="1">
    <source>
        <dbReference type="EMBL" id="SNR64664.1"/>
    </source>
</evidence>
<proteinExistence type="predicted"/>
<dbReference type="GO" id="GO:0016787">
    <property type="term" value="F:hydrolase activity"/>
    <property type="evidence" value="ECO:0007669"/>
    <property type="project" value="UniProtKB-KW"/>
</dbReference>
<evidence type="ECO:0000313" key="2">
    <source>
        <dbReference type="Proteomes" id="UP000198324"/>
    </source>
</evidence>
<reference evidence="1 2" key="1">
    <citation type="submission" date="2017-06" db="EMBL/GenBank/DDBJ databases">
        <authorList>
            <person name="Kim H.J."/>
            <person name="Triplett B.A."/>
        </authorList>
    </citation>
    <scope>NUCLEOTIDE SEQUENCE [LARGE SCALE GENOMIC DNA]</scope>
    <source>
        <strain evidence="1 2">DSM 13116</strain>
    </source>
</reference>
<dbReference type="RefSeq" id="WP_089271520.1">
    <property type="nucleotide sequence ID" value="NZ_FZOC01000001.1"/>
</dbReference>
<dbReference type="Proteomes" id="UP000198324">
    <property type="component" value="Unassembled WGS sequence"/>
</dbReference>
<dbReference type="EMBL" id="FZOC01000001">
    <property type="protein sequence ID" value="SNR64664.1"/>
    <property type="molecule type" value="Genomic_DNA"/>
</dbReference>
<name>A0A238Y217_9BACT</name>
<keyword evidence="1" id="KW-0378">Hydrolase</keyword>
<organism evidence="1 2">
    <name type="scientific">Humidesulfovibrio mexicanus</name>
    <dbReference type="NCBI Taxonomy" id="147047"/>
    <lineage>
        <taxon>Bacteria</taxon>
        <taxon>Pseudomonadati</taxon>
        <taxon>Thermodesulfobacteriota</taxon>
        <taxon>Desulfovibrionia</taxon>
        <taxon>Desulfovibrionales</taxon>
        <taxon>Desulfovibrionaceae</taxon>
        <taxon>Humidesulfovibrio</taxon>
    </lineage>
</organism>